<dbReference type="OrthoDB" id="8680240at2"/>
<keyword evidence="6" id="KW-1185">Reference proteome</keyword>
<keyword evidence="2" id="KW-0238">DNA-binding</keyword>
<dbReference type="SMART" id="SM00345">
    <property type="entry name" value="HTH_GNTR"/>
    <property type="match status" value="1"/>
</dbReference>
<sequence>MGHRAATKSLTEAAYLALRADILACRLAPGEKIKINDICASRGVSLGAIREALSRLTADGLVVAEAQRGFSVAPVSQDDLIDLTSTRIEMELACLGRALERGDVEWETGIVAAYHRLSRTPERVDGDPMVVSEDWALAHKAFHAALVAACDSPWRLRLRAILYDQSERYRRLSVPAASHERPIDAEHRALMDAALARDVALVGRLMRDHLNETTRRVLPLAMPTAQAKVPRGTMRDAPIAL</sequence>
<dbReference type="PANTHER" id="PTHR43537">
    <property type="entry name" value="TRANSCRIPTIONAL REGULATOR, GNTR FAMILY"/>
    <property type="match status" value="1"/>
</dbReference>
<organism evidence="5 6">
    <name type="scientific">Phreatobacter stygius</name>
    <dbReference type="NCBI Taxonomy" id="1940610"/>
    <lineage>
        <taxon>Bacteria</taxon>
        <taxon>Pseudomonadati</taxon>
        <taxon>Pseudomonadota</taxon>
        <taxon>Alphaproteobacteria</taxon>
        <taxon>Hyphomicrobiales</taxon>
        <taxon>Phreatobacteraceae</taxon>
        <taxon>Phreatobacter</taxon>
    </lineage>
</organism>
<protein>
    <submittedName>
        <fullName evidence="5">FCD domain-containing protein</fullName>
    </submittedName>
</protein>
<evidence type="ECO:0000313" key="6">
    <source>
        <dbReference type="Proteomes" id="UP000298781"/>
    </source>
</evidence>
<name>A0A4D7BN75_9HYPH</name>
<evidence type="ECO:0000256" key="3">
    <source>
        <dbReference type="ARBA" id="ARBA00023163"/>
    </source>
</evidence>
<evidence type="ECO:0000259" key="4">
    <source>
        <dbReference type="PROSITE" id="PS50949"/>
    </source>
</evidence>
<dbReference type="Gene3D" id="1.20.120.530">
    <property type="entry name" value="GntR ligand-binding domain-like"/>
    <property type="match status" value="1"/>
</dbReference>
<dbReference type="Pfam" id="PF00392">
    <property type="entry name" value="GntR"/>
    <property type="match status" value="1"/>
</dbReference>
<dbReference type="InterPro" id="IPR000524">
    <property type="entry name" value="Tscrpt_reg_HTH_GntR"/>
</dbReference>
<dbReference type="InterPro" id="IPR008920">
    <property type="entry name" value="TF_FadR/GntR_C"/>
</dbReference>
<dbReference type="EMBL" id="CP039690">
    <property type="protein sequence ID" value="QCI69297.1"/>
    <property type="molecule type" value="Genomic_DNA"/>
</dbReference>
<dbReference type="PROSITE" id="PS50949">
    <property type="entry name" value="HTH_GNTR"/>
    <property type="match status" value="1"/>
</dbReference>
<accession>A0A4D7BN75</accession>
<dbReference type="AlphaFoldDB" id="A0A4D7BN75"/>
<dbReference type="InterPro" id="IPR011711">
    <property type="entry name" value="GntR_C"/>
</dbReference>
<dbReference type="SUPFAM" id="SSF46785">
    <property type="entry name" value="Winged helix' DNA-binding domain"/>
    <property type="match status" value="1"/>
</dbReference>
<dbReference type="InterPro" id="IPR036388">
    <property type="entry name" value="WH-like_DNA-bd_sf"/>
</dbReference>
<dbReference type="Pfam" id="PF07729">
    <property type="entry name" value="FCD"/>
    <property type="match status" value="1"/>
</dbReference>
<evidence type="ECO:0000256" key="1">
    <source>
        <dbReference type="ARBA" id="ARBA00023015"/>
    </source>
</evidence>
<gene>
    <name evidence="5" type="ORF">E8M01_18135</name>
</gene>
<keyword evidence="3" id="KW-0804">Transcription</keyword>
<dbReference type="PANTHER" id="PTHR43537:SF20">
    <property type="entry name" value="HTH-TYPE TRANSCRIPTIONAL REPRESSOR GLAR"/>
    <property type="match status" value="1"/>
</dbReference>
<keyword evidence="1" id="KW-0805">Transcription regulation</keyword>
<feature type="domain" description="HTH gntR-type" evidence="4">
    <location>
        <begin position="8"/>
        <end position="75"/>
    </location>
</feature>
<dbReference type="GO" id="GO:0003700">
    <property type="term" value="F:DNA-binding transcription factor activity"/>
    <property type="evidence" value="ECO:0007669"/>
    <property type="project" value="InterPro"/>
</dbReference>
<dbReference type="GO" id="GO:0003677">
    <property type="term" value="F:DNA binding"/>
    <property type="evidence" value="ECO:0007669"/>
    <property type="project" value="UniProtKB-KW"/>
</dbReference>
<proteinExistence type="predicted"/>
<reference evidence="5 6" key="1">
    <citation type="submission" date="2019-04" db="EMBL/GenBank/DDBJ databases">
        <title>Phreatobacter aquaticus sp. nov.</title>
        <authorList>
            <person name="Choi A."/>
        </authorList>
    </citation>
    <scope>NUCLEOTIDE SEQUENCE [LARGE SCALE GENOMIC DNA]</scope>
    <source>
        <strain evidence="5 6">KCTC 52518</strain>
    </source>
</reference>
<dbReference type="SMART" id="SM00895">
    <property type="entry name" value="FCD"/>
    <property type="match status" value="1"/>
</dbReference>
<dbReference type="SUPFAM" id="SSF48008">
    <property type="entry name" value="GntR ligand-binding domain-like"/>
    <property type="match status" value="1"/>
</dbReference>
<dbReference type="InterPro" id="IPR036390">
    <property type="entry name" value="WH_DNA-bd_sf"/>
</dbReference>
<dbReference type="KEGG" id="pstg:E8M01_18135"/>
<dbReference type="Gene3D" id="1.10.10.10">
    <property type="entry name" value="Winged helix-like DNA-binding domain superfamily/Winged helix DNA-binding domain"/>
    <property type="match status" value="1"/>
</dbReference>
<evidence type="ECO:0000256" key="2">
    <source>
        <dbReference type="ARBA" id="ARBA00023125"/>
    </source>
</evidence>
<dbReference type="Proteomes" id="UP000298781">
    <property type="component" value="Chromosome"/>
</dbReference>
<evidence type="ECO:0000313" key="5">
    <source>
        <dbReference type="EMBL" id="QCI69297.1"/>
    </source>
</evidence>